<dbReference type="InterPro" id="IPR017853">
    <property type="entry name" value="GH"/>
</dbReference>
<protein>
    <submittedName>
        <fullName evidence="1">Uncharacterized protein</fullName>
    </submittedName>
</protein>
<gene>
    <name evidence="1" type="ORF">OBBRIDRAFT_814478</name>
</gene>
<accession>A0A8E2ALF4</accession>
<dbReference type="Gene3D" id="3.20.20.80">
    <property type="entry name" value="Glycosidases"/>
    <property type="match status" value="1"/>
</dbReference>
<name>A0A8E2ALF4_9APHY</name>
<dbReference type="OrthoDB" id="428177at2759"/>
<keyword evidence="2" id="KW-1185">Reference proteome</keyword>
<dbReference type="AlphaFoldDB" id="A0A8E2ALF4"/>
<proteinExistence type="predicted"/>
<evidence type="ECO:0000313" key="1">
    <source>
        <dbReference type="EMBL" id="OCH86676.1"/>
    </source>
</evidence>
<reference evidence="1 2" key="1">
    <citation type="submission" date="2016-07" db="EMBL/GenBank/DDBJ databases">
        <title>Draft genome of the white-rot fungus Obba rivulosa 3A-2.</title>
        <authorList>
            <consortium name="DOE Joint Genome Institute"/>
            <person name="Miettinen O."/>
            <person name="Riley R."/>
            <person name="Acob R."/>
            <person name="Barry K."/>
            <person name="Cullen D."/>
            <person name="De Vries R."/>
            <person name="Hainaut M."/>
            <person name="Hatakka A."/>
            <person name="Henrissat B."/>
            <person name="Hilden K."/>
            <person name="Kuo R."/>
            <person name="Labutti K."/>
            <person name="Lipzen A."/>
            <person name="Makela M.R."/>
            <person name="Sandor L."/>
            <person name="Spatafora J.W."/>
            <person name="Grigoriev I.V."/>
            <person name="Hibbett D.S."/>
        </authorList>
    </citation>
    <scope>NUCLEOTIDE SEQUENCE [LARGE SCALE GENOMIC DNA]</scope>
    <source>
        <strain evidence="1 2">3A-2</strain>
    </source>
</reference>
<dbReference type="Proteomes" id="UP000250043">
    <property type="component" value="Unassembled WGS sequence"/>
</dbReference>
<evidence type="ECO:0000313" key="2">
    <source>
        <dbReference type="Proteomes" id="UP000250043"/>
    </source>
</evidence>
<organism evidence="1 2">
    <name type="scientific">Obba rivulosa</name>
    <dbReference type="NCBI Taxonomy" id="1052685"/>
    <lineage>
        <taxon>Eukaryota</taxon>
        <taxon>Fungi</taxon>
        <taxon>Dikarya</taxon>
        <taxon>Basidiomycota</taxon>
        <taxon>Agaricomycotina</taxon>
        <taxon>Agaricomycetes</taxon>
        <taxon>Polyporales</taxon>
        <taxon>Gelatoporiaceae</taxon>
        <taxon>Obba</taxon>
    </lineage>
</organism>
<sequence length="284" mass="31208">MSSCYQVLITLDRNLTSAGMKLLRVWLDGQSSNQRGTPIDPFPSLEPTQASGIEVEIPSVMFEFALNVVQLLISMHSWNALDNGDPWKELPEYIFGFEAENEAMIDLGQTFIQDNQDCRAQTIRAQLGNNSGWVAVYSSDTNLGSESVQPDFLTCSTLDIVSIHAYGPGYLETSAIQPYVEQVQAAGISLLFEEWGACHYDTENNNCPVGDALPTDVRNQNIRDRAGNITAAGIPWLYWQALPNADPYIGVTDPSWDTLKDVAQQALSASAAFNLAGYFTAPQQ</sequence>
<dbReference type="EMBL" id="KV722516">
    <property type="protein sequence ID" value="OCH86676.1"/>
    <property type="molecule type" value="Genomic_DNA"/>
</dbReference>
<dbReference type="SUPFAM" id="SSF51445">
    <property type="entry name" value="(Trans)glycosidases"/>
    <property type="match status" value="1"/>
</dbReference>